<protein>
    <submittedName>
        <fullName evidence="4">Dinuclear metal center protein, YbgI/SA1388 family</fullName>
    </submittedName>
</protein>
<feature type="binding site" evidence="3">
    <location>
        <position position="226"/>
    </location>
    <ligand>
        <name>a divalent metal cation</name>
        <dbReference type="ChEBI" id="CHEBI:60240"/>
        <label>1</label>
    </ligand>
</feature>
<dbReference type="GO" id="GO:0046872">
    <property type="term" value="F:metal ion binding"/>
    <property type="evidence" value="ECO:0007669"/>
    <property type="project" value="UniProtKB-KW"/>
</dbReference>
<dbReference type="FunFam" id="3.40.1390.30:FF:000001">
    <property type="entry name" value="GTP cyclohydrolase 1 type 2"/>
    <property type="match status" value="1"/>
</dbReference>
<name>A0A1I0QE83_9EURY</name>
<keyword evidence="5" id="KW-1185">Reference proteome</keyword>
<dbReference type="RefSeq" id="WP_089669778.1">
    <property type="nucleotide sequence ID" value="NZ_FOJA01000001.1"/>
</dbReference>
<dbReference type="PANTHER" id="PTHR13799:SF14">
    <property type="entry name" value="GTP CYCLOHYDROLASE 1 TYPE 2 HOMOLOG"/>
    <property type="match status" value="1"/>
</dbReference>
<feature type="binding site" evidence="3">
    <location>
        <position position="65"/>
    </location>
    <ligand>
        <name>a divalent metal cation</name>
        <dbReference type="ChEBI" id="CHEBI:60240"/>
        <label>1</label>
    </ligand>
</feature>
<sequence length="253" mass="26576">MQVSDIADRYDERLCPGDYEDAATNGVQVGPLDGEVERVAFAVDAAVATVEEAIEWGADLLVVHHGVVWGGLDAVTGREYDRIRPLVDAGCALYAAHLPLDGHPELGNAAQLADALDVENRAPFGAHAGEHVGVRGTFTEPTTADDLASTLEAELDTGDQPVQTLDFGPDELSEVAILTGSGSDWLREAEAAGVDALVTGEGKGKLYHEAREAGVSVFLGGHYATETFGVRALQSLAGEWGVETAFLSHPTSL</sequence>
<comment type="similarity">
    <text evidence="1">Belongs to the GTP cyclohydrolase I type 2/NIF3 family.</text>
</comment>
<accession>A0A1I0QE83</accession>
<feature type="binding site" evidence="3">
    <location>
        <position position="64"/>
    </location>
    <ligand>
        <name>a divalent metal cation</name>
        <dbReference type="ChEBI" id="CHEBI:60240"/>
        <label>2</label>
    </ligand>
</feature>
<proteinExistence type="inferred from homology"/>
<feature type="binding site" evidence="3">
    <location>
        <position position="222"/>
    </location>
    <ligand>
        <name>a divalent metal cation</name>
        <dbReference type="ChEBI" id="CHEBI:60240"/>
        <label>1</label>
    </ligand>
</feature>
<keyword evidence="2 3" id="KW-0479">Metal-binding</keyword>
<dbReference type="EMBL" id="FOJA01000001">
    <property type="protein sequence ID" value="SEW25374.1"/>
    <property type="molecule type" value="Genomic_DNA"/>
</dbReference>
<dbReference type="InterPro" id="IPR036069">
    <property type="entry name" value="DUF34/NIF3_sf"/>
</dbReference>
<evidence type="ECO:0000313" key="5">
    <source>
        <dbReference type="Proteomes" id="UP000198518"/>
    </source>
</evidence>
<dbReference type="Pfam" id="PF01784">
    <property type="entry name" value="DUF34_NIF3"/>
    <property type="match status" value="1"/>
</dbReference>
<dbReference type="STRING" id="355548.SAMN04487945_2526"/>
<dbReference type="Gene3D" id="3.40.1390.30">
    <property type="entry name" value="NIF3 (NGG1p interacting factor 3)-like"/>
    <property type="match status" value="2"/>
</dbReference>
<dbReference type="InterPro" id="IPR002678">
    <property type="entry name" value="DUF34/NIF3"/>
</dbReference>
<dbReference type="NCBIfam" id="TIGR00486">
    <property type="entry name" value="YbgI_SA1388"/>
    <property type="match status" value="1"/>
</dbReference>
<evidence type="ECO:0000313" key="4">
    <source>
        <dbReference type="EMBL" id="SEW25374.1"/>
    </source>
</evidence>
<reference evidence="4 5" key="1">
    <citation type="submission" date="2016-10" db="EMBL/GenBank/DDBJ databases">
        <authorList>
            <person name="de Groot N.N."/>
        </authorList>
    </citation>
    <scope>NUCLEOTIDE SEQUENCE [LARGE SCALE GENOMIC DNA]</scope>
    <source>
        <strain evidence="4 5">CGMCC 1.5337</strain>
    </source>
</reference>
<gene>
    <name evidence="4" type="ORF">SAMN04487945_2526</name>
</gene>
<feature type="binding site" evidence="3">
    <location>
        <position position="101"/>
    </location>
    <ligand>
        <name>a divalent metal cation</name>
        <dbReference type="ChEBI" id="CHEBI:60240"/>
        <label>1</label>
    </ligand>
</feature>
<evidence type="ECO:0000256" key="2">
    <source>
        <dbReference type="ARBA" id="ARBA00022723"/>
    </source>
</evidence>
<evidence type="ECO:0000256" key="3">
    <source>
        <dbReference type="PIRSR" id="PIRSR602678-1"/>
    </source>
</evidence>
<dbReference type="Proteomes" id="UP000198518">
    <property type="component" value="Unassembled WGS sequence"/>
</dbReference>
<dbReference type="PANTHER" id="PTHR13799">
    <property type="entry name" value="NGG1 INTERACTING FACTOR 3"/>
    <property type="match status" value="1"/>
</dbReference>
<organism evidence="4 5">
    <name type="scientific">Halobacterium jilantaiense</name>
    <dbReference type="NCBI Taxonomy" id="355548"/>
    <lineage>
        <taxon>Archaea</taxon>
        <taxon>Methanobacteriati</taxon>
        <taxon>Methanobacteriota</taxon>
        <taxon>Stenosarchaea group</taxon>
        <taxon>Halobacteria</taxon>
        <taxon>Halobacteriales</taxon>
        <taxon>Halobacteriaceae</taxon>
        <taxon>Halobacterium</taxon>
    </lineage>
</organism>
<evidence type="ECO:0000256" key="1">
    <source>
        <dbReference type="ARBA" id="ARBA00006964"/>
    </source>
</evidence>
<dbReference type="AlphaFoldDB" id="A0A1I0QE83"/>
<dbReference type="SUPFAM" id="SSF102705">
    <property type="entry name" value="NIF3 (NGG1p interacting factor 3)-like"/>
    <property type="match status" value="1"/>
</dbReference>
<dbReference type="OrthoDB" id="85198at2157"/>
<dbReference type="GO" id="GO:0005737">
    <property type="term" value="C:cytoplasm"/>
    <property type="evidence" value="ECO:0007669"/>
    <property type="project" value="TreeGrafter"/>
</dbReference>